<keyword evidence="5 6" id="KW-0539">Nucleus</keyword>
<comment type="caution">
    <text evidence="9">The sequence shown here is derived from an EMBL/GenBank/DDBJ whole genome shotgun (WGS) entry which is preliminary data.</text>
</comment>
<dbReference type="PROSITE" id="PS51754">
    <property type="entry name" value="OVATE"/>
    <property type="match status" value="1"/>
</dbReference>
<dbReference type="InterPro" id="IPR006458">
    <property type="entry name" value="Ovate_C"/>
</dbReference>
<dbReference type="AlphaFoldDB" id="A0A8X7VIF0"/>
<name>A0A8X7VIF0_BRACI</name>
<keyword evidence="2 6" id="KW-0678">Repressor</keyword>
<protein>
    <recommendedName>
        <fullName evidence="6">Transcription repressor</fullName>
    </recommendedName>
    <alternativeName>
        <fullName evidence="6">Ovate family protein</fullName>
    </alternativeName>
</protein>
<keyword evidence="3 6" id="KW-0805">Transcription regulation</keyword>
<comment type="subcellular location">
    <subcellularLocation>
        <location evidence="1 6">Nucleus</location>
    </subcellularLocation>
</comment>
<organism evidence="9 10">
    <name type="scientific">Brassica carinata</name>
    <name type="common">Ethiopian mustard</name>
    <name type="synonym">Abyssinian cabbage</name>
    <dbReference type="NCBI Taxonomy" id="52824"/>
    <lineage>
        <taxon>Eukaryota</taxon>
        <taxon>Viridiplantae</taxon>
        <taxon>Streptophyta</taxon>
        <taxon>Embryophyta</taxon>
        <taxon>Tracheophyta</taxon>
        <taxon>Spermatophyta</taxon>
        <taxon>Magnoliopsida</taxon>
        <taxon>eudicotyledons</taxon>
        <taxon>Gunneridae</taxon>
        <taxon>Pentapetalae</taxon>
        <taxon>rosids</taxon>
        <taxon>malvids</taxon>
        <taxon>Brassicales</taxon>
        <taxon>Brassicaceae</taxon>
        <taxon>Brassiceae</taxon>
        <taxon>Brassica</taxon>
    </lineage>
</organism>
<accession>A0A8X7VIF0</accession>
<evidence type="ECO:0000256" key="1">
    <source>
        <dbReference type="ARBA" id="ARBA00004123"/>
    </source>
</evidence>
<gene>
    <name evidence="9" type="ORF">Bca52824_023408</name>
</gene>
<evidence type="ECO:0000313" key="10">
    <source>
        <dbReference type="Proteomes" id="UP000886595"/>
    </source>
</evidence>
<evidence type="ECO:0000256" key="2">
    <source>
        <dbReference type="ARBA" id="ARBA00022491"/>
    </source>
</evidence>
<dbReference type="Pfam" id="PF04844">
    <property type="entry name" value="Ovate"/>
    <property type="match status" value="1"/>
</dbReference>
<comment type="function">
    <text evidence="6">Transcriptional repressor that regulates multiple aspects of plant growth and development.</text>
</comment>
<feature type="domain" description="OVATE" evidence="8">
    <location>
        <begin position="145"/>
        <end position="204"/>
    </location>
</feature>
<feature type="compositionally biased region" description="Basic residues" evidence="7">
    <location>
        <begin position="80"/>
        <end position="90"/>
    </location>
</feature>
<dbReference type="PANTHER" id="PTHR33057">
    <property type="entry name" value="TRANSCRIPTION REPRESSOR OFP7-RELATED"/>
    <property type="match status" value="1"/>
</dbReference>
<reference evidence="9 10" key="1">
    <citation type="submission" date="2020-02" db="EMBL/GenBank/DDBJ databases">
        <authorList>
            <person name="Ma Q."/>
            <person name="Huang Y."/>
            <person name="Song X."/>
            <person name="Pei D."/>
        </authorList>
    </citation>
    <scope>NUCLEOTIDE SEQUENCE [LARGE SCALE GENOMIC DNA]</scope>
    <source>
        <strain evidence="9">Sxm20200214</strain>
        <tissue evidence="9">Leaf</tissue>
    </source>
</reference>
<evidence type="ECO:0000313" key="9">
    <source>
        <dbReference type="EMBL" id="KAG2311851.1"/>
    </source>
</evidence>
<evidence type="ECO:0000256" key="7">
    <source>
        <dbReference type="SAM" id="MobiDB-lite"/>
    </source>
</evidence>
<dbReference type="OrthoDB" id="1928390at2759"/>
<evidence type="ECO:0000256" key="5">
    <source>
        <dbReference type="ARBA" id="ARBA00023242"/>
    </source>
</evidence>
<keyword evidence="4 6" id="KW-0804">Transcription</keyword>
<dbReference type="EMBL" id="JAAMPC010000005">
    <property type="protein sequence ID" value="KAG2311851.1"/>
    <property type="molecule type" value="Genomic_DNA"/>
</dbReference>
<dbReference type="GO" id="GO:0005634">
    <property type="term" value="C:nucleus"/>
    <property type="evidence" value="ECO:0007669"/>
    <property type="project" value="UniProtKB-SubCell"/>
</dbReference>
<dbReference type="NCBIfam" id="TIGR01568">
    <property type="entry name" value="A_thal_3678"/>
    <property type="match status" value="1"/>
</dbReference>
<evidence type="ECO:0000259" key="8">
    <source>
        <dbReference type="PROSITE" id="PS51754"/>
    </source>
</evidence>
<dbReference type="GO" id="GO:0045892">
    <property type="term" value="P:negative regulation of DNA-templated transcription"/>
    <property type="evidence" value="ECO:0007669"/>
    <property type="project" value="UniProtKB-UniRule"/>
</dbReference>
<dbReference type="InterPro" id="IPR038933">
    <property type="entry name" value="Ovate"/>
</dbReference>
<evidence type="ECO:0000256" key="6">
    <source>
        <dbReference type="RuleBase" id="RU367028"/>
    </source>
</evidence>
<evidence type="ECO:0000256" key="4">
    <source>
        <dbReference type="ARBA" id="ARBA00023163"/>
    </source>
</evidence>
<dbReference type="PANTHER" id="PTHR33057:SF168">
    <property type="entry name" value="TRANSCRIPTION REPRESSOR"/>
    <property type="match status" value="1"/>
</dbReference>
<dbReference type="Proteomes" id="UP000886595">
    <property type="component" value="Unassembled WGS sequence"/>
</dbReference>
<sequence length="208" mass="23961">MDKRMRLKVPSIVRSSLSSCRSRDLYDDVDTSAVASHTTSSDRFFLTKAPRVKSHKPKPYPYAFPSNPFYQGSRSFRDTRKRIKTKRKQRSSQFGSDPLLASRFKSNGSWCWSCSEEEEESDDRDTLFSSRSFSSDSSMAESFAVVKKSHDPYKDFRTSMVEMIVERQIFAAAELQQLLQCFLSLNSLQHHSVIIQVFLEIYGTLFST</sequence>
<proteinExistence type="predicted"/>
<feature type="region of interest" description="Disordered" evidence="7">
    <location>
        <begin position="80"/>
        <end position="99"/>
    </location>
</feature>
<evidence type="ECO:0000256" key="3">
    <source>
        <dbReference type="ARBA" id="ARBA00023015"/>
    </source>
</evidence>
<keyword evidence="10" id="KW-1185">Reference proteome</keyword>